<sequence>MNERKTEDIVREHFKNDVCCKKNKIILEEQTSENPLIAKLLKNASEYGKAGGKPDFIIQYKDNTNFLIVIECKAGIKNHISREGNNCVSYAVDGVKLYSGCLSKSFDVLSIAVSGTDRDNLKINHFLQLKGGGGRPESVFGGKLLSLKAYLEGYKKDDRKFKQDFSELLDYSKALNNALHGLKIKESQRSLLIAGALIALNDGAFNASYKIETDYKKLINNFLNAVSLQLKNADNRYIIEEVGISYSFLKTHTILSRDVSVLKNLIKEIDGKINSFIKNYKYFDALEQFYIEFLRYANNDKGLGIVLTPPHITELFCELANINKDSVVLDNCAGTGGFLISAMQKMVRDSKGDNVKESEIKREQIVGIELQDDIFTLLCSNMHIHGDGRSNLYKGSCFDGEIIKEVEKFKANAGFLNPPYKSDKKDREELEFVLNNLSLLEKGSKCIAIVPMSCALTEKGNRLVLKEKLLSMHTLEAVFSMPNELFFNSKIGVSTCIMVFIAKERHPVNYKTYFGYWKDDGFTKRKTNGRADYNNKWNSIKSEWLKNYKNRDEVIGHSVKKEVGAGDEWCVEAYMETDYSVLKKADFENAVREYLSFLLKYSENAGNVSIKSESGCSKTMDLNVGRWKKFRYKDIFNISRGRSNEEDYGNKSLMIGASQNENGSNGEFIEAKPYYEKQAITVGNGGNTGCGQTFFQSLPFNAKSTVNILDLKSRVLNPFIALFLVTLIRLEKYRFNFGRGWSLERMKEDVIKLPVTPLGGPDFQFMQDYIKTLPYSSSL</sequence>
<keyword evidence="3 10" id="KW-0489">Methyltransferase</keyword>
<dbReference type="GO" id="GO:0032259">
    <property type="term" value="P:methylation"/>
    <property type="evidence" value="ECO:0007669"/>
    <property type="project" value="UniProtKB-KW"/>
</dbReference>
<evidence type="ECO:0000259" key="9">
    <source>
        <dbReference type="Pfam" id="PF02384"/>
    </source>
</evidence>
<name>A0A1C9ZUC1_9BACT</name>
<dbReference type="Pfam" id="PF02384">
    <property type="entry name" value="N6_Mtase"/>
    <property type="match status" value="1"/>
</dbReference>
<comment type="similarity">
    <text evidence="1">Belongs to the N(4)/N(6)-methyltransferase family.</text>
</comment>
<evidence type="ECO:0000259" key="8">
    <source>
        <dbReference type="Pfam" id="PF01420"/>
    </source>
</evidence>
<keyword evidence="6" id="KW-0680">Restriction system</keyword>
<dbReference type="PANTHER" id="PTHR42933">
    <property type="entry name" value="SLR6095 PROTEIN"/>
    <property type="match status" value="1"/>
</dbReference>
<dbReference type="Pfam" id="PF01420">
    <property type="entry name" value="Methylase_S"/>
    <property type="match status" value="1"/>
</dbReference>
<feature type="domain" description="DNA methylase adenine-specific" evidence="9">
    <location>
        <begin position="284"/>
        <end position="515"/>
    </location>
</feature>
<evidence type="ECO:0000313" key="10">
    <source>
        <dbReference type="EMBL" id="BAV59369.1"/>
    </source>
</evidence>
<evidence type="ECO:0000256" key="2">
    <source>
        <dbReference type="ARBA" id="ARBA00011900"/>
    </source>
</evidence>
<dbReference type="GO" id="GO:0008170">
    <property type="term" value="F:N-methyltransferase activity"/>
    <property type="evidence" value="ECO:0007669"/>
    <property type="project" value="InterPro"/>
</dbReference>
<dbReference type="InterPro" id="IPR051537">
    <property type="entry name" value="DNA_Adenine_Mtase"/>
</dbReference>
<dbReference type="GO" id="GO:0009307">
    <property type="term" value="P:DNA restriction-modification system"/>
    <property type="evidence" value="ECO:0007669"/>
    <property type="project" value="UniProtKB-KW"/>
</dbReference>
<evidence type="ECO:0000256" key="5">
    <source>
        <dbReference type="ARBA" id="ARBA00022691"/>
    </source>
</evidence>
<dbReference type="AlphaFoldDB" id="A0A1C9ZUC1"/>
<evidence type="ECO:0000256" key="3">
    <source>
        <dbReference type="ARBA" id="ARBA00022603"/>
    </source>
</evidence>
<dbReference type="PRINTS" id="PR00507">
    <property type="entry name" value="N12N6MTFRASE"/>
</dbReference>
<evidence type="ECO:0000256" key="4">
    <source>
        <dbReference type="ARBA" id="ARBA00022679"/>
    </source>
</evidence>
<dbReference type="SUPFAM" id="SSF116734">
    <property type="entry name" value="DNA methylase specificity domain"/>
    <property type="match status" value="1"/>
</dbReference>
<evidence type="ECO:0000256" key="1">
    <source>
        <dbReference type="ARBA" id="ARBA00006594"/>
    </source>
</evidence>
<dbReference type="GO" id="GO:0009007">
    <property type="term" value="F:site-specific DNA-methyltransferase (adenine-specific) activity"/>
    <property type="evidence" value="ECO:0007669"/>
    <property type="project" value="UniProtKB-EC"/>
</dbReference>
<comment type="catalytic activity">
    <reaction evidence="7">
        <text>a 2'-deoxyadenosine in DNA + S-adenosyl-L-methionine = an N(6)-methyl-2'-deoxyadenosine in DNA + S-adenosyl-L-homocysteine + H(+)</text>
        <dbReference type="Rhea" id="RHEA:15197"/>
        <dbReference type="Rhea" id="RHEA-COMP:12418"/>
        <dbReference type="Rhea" id="RHEA-COMP:12419"/>
        <dbReference type="ChEBI" id="CHEBI:15378"/>
        <dbReference type="ChEBI" id="CHEBI:57856"/>
        <dbReference type="ChEBI" id="CHEBI:59789"/>
        <dbReference type="ChEBI" id="CHEBI:90615"/>
        <dbReference type="ChEBI" id="CHEBI:90616"/>
        <dbReference type="EC" id="2.1.1.72"/>
    </reaction>
</comment>
<reference evidence="10" key="1">
    <citation type="journal article" date="2016" name="Genome Biol. Evol.">
        <title>Comparison of intracellular "Ca. Endomicrobium trichonymphae" genomovars illuminates the requirement and decay of defense systems against foreign DNA.</title>
        <authorList>
            <person name="Izawa K."/>
            <person name="Kuwahara H."/>
            <person name="Kihara K."/>
            <person name="Yuki M."/>
            <person name="Lo N."/>
            <person name="Ito T."/>
            <person name="Ohkuma M."/>
            <person name="Hongoh Y."/>
        </authorList>
    </citation>
    <scope>NUCLEOTIDE SEQUENCE</scope>
    <source>
        <strain evidence="10">MdMp-027</strain>
    </source>
</reference>
<dbReference type="Gene3D" id="3.40.50.150">
    <property type="entry name" value="Vaccinia Virus protein VP39"/>
    <property type="match status" value="1"/>
</dbReference>
<organism evidence="10">
    <name type="scientific">Candidatus Endomicrobium sp. MdMp-027</name>
    <dbReference type="NCBI Taxonomy" id="1837116"/>
    <lineage>
        <taxon>Bacteria</taxon>
        <taxon>Pseudomonadati</taxon>
        <taxon>Elusimicrobiota</taxon>
        <taxon>Endomicrobiia</taxon>
        <taxon>Endomicrobiales</taxon>
        <taxon>Endomicrobiaceae</taxon>
        <taxon>Endomicrobium</taxon>
    </lineage>
</organism>
<dbReference type="EMBL" id="LC153156">
    <property type="protein sequence ID" value="BAV59369.1"/>
    <property type="molecule type" value="Genomic_DNA"/>
</dbReference>
<evidence type="ECO:0000256" key="7">
    <source>
        <dbReference type="ARBA" id="ARBA00047942"/>
    </source>
</evidence>
<dbReference type="SUPFAM" id="SSF53335">
    <property type="entry name" value="S-adenosyl-L-methionine-dependent methyltransferases"/>
    <property type="match status" value="1"/>
</dbReference>
<feature type="domain" description="Type I restriction modification DNA specificity" evidence="8">
    <location>
        <begin position="627"/>
        <end position="771"/>
    </location>
</feature>
<protein>
    <recommendedName>
        <fullName evidence="2">site-specific DNA-methyltransferase (adenine-specific)</fullName>
        <ecNumber evidence="2">2.1.1.72</ecNumber>
    </recommendedName>
</protein>
<accession>A0A1C9ZUC1</accession>
<keyword evidence="4" id="KW-0808">Transferase</keyword>
<dbReference type="InterPro" id="IPR029063">
    <property type="entry name" value="SAM-dependent_MTases_sf"/>
</dbReference>
<keyword evidence="5" id="KW-0949">S-adenosyl-L-methionine</keyword>
<dbReference type="EC" id="2.1.1.72" evidence="2"/>
<dbReference type="InterPro" id="IPR000055">
    <property type="entry name" value="Restrct_endonuc_typeI_TRD"/>
</dbReference>
<dbReference type="GO" id="GO:0003677">
    <property type="term" value="F:DNA binding"/>
    <property type="evidence" value="ECO:0007669"/>
    <property type="project" value="InterPro"/>
</dbReference>
<dbReference type="InterPro" id="IPR003356">
    <property type="entry name" value="DNA_methylase_A-5"/>
</dbReference>
<proteinExistence type="inferred from homology"/>
<dbReference type="REBASE" id="251347">
    <property type="entry name" value="Esp27ORFNP"/>
</dbReference>
<evidence type="ECO:0000256" key="6">
    <source>
        <dbReference type="ARBA" id="ARBA00022747"/>
    </source>
</evidence>
<dbReference type="PANTHER" id="PTHR42933:SF1">
    <property type="entry name" value="SITE-SPECIFIC DNA-METHYLTRANSFERASE (ADENINE-SPECIFIC)"/>
    <property type="match status" value="1"/>
</dbReference>